<keyword evidence="2" id="KW-0472">Membrane</keyword>
<feature type="transmembrane region" description="Helical" evidence="2">
    <location>
        <begin position="14"/>
        <end position="36"/>
    </location>
</feature>
<evidence type="ECO:0000256" key="1">
    <source>
        <dbReference type="SAM" id="MobiDB-lite"/>
    </source>
</evidence>
<evidence type="ECO:0000313" key="4">
    <source>
        <dbReference type="Proteomes" id="UP000035021"/>
    </source>
</evidence>
<dbReference type="EMBL" id="BAOQ01000064">
    <property type="protein sequence ID" value="GAC86231.1"/>
    <property type="molecule type" value="Genomic_DNA"/>
</dbReference>
<organism evidence="3 4">
    <name type="scientific">Gordonia paraffinivorans NBRC 108238</name>
    <dbReference type="NCBI Taxonomy" id="1223543"/>
    <lineage>
        <taxon>Bacteria</taxon>
        <taxon>Bacillati</taxon>
        <taxon>Actinomycetota</taxon>
        <taxon>Actinomycetes</taxon>
        <taxon>Mycobacteriales</taxon>
        <taxon>Gordoniaceae</taxon>
        <taxon>Gordonia</taxon>
    </lineage>
</organism>
<evidence type="ECO:0008006" key="5">
    <source>
        <dbReference type="Google" id="ProtNLM"/>
    </source>
</evidence>
<name>A0ABQ0IRP5_9ACTN</name>
<sequence length="99" mass="11027">MEATMMGWVGDVGWAGWTVMTVCMLVFWAVVIYLVATLFRTDRADGPAHTEQQDDPLRTLEKRFARGDITSDEFVSRRRTLTQSGGAASTGEQQEQARG</sequence>
<feature type="compositionally biased region" description="Polar residues" evidence="1">
    <location>
        <begin position="81"/>
        <end position="99"/>
    </location>
</feature>
<dbReference type="Proteomes" id="UP000035021">
    <property type="component" value="Unassembled WGS sequence"/>
</dbReference>
<evidence type="ECO:0000256" key="2">
    <source>
        <dbReference type="SAM" id="Phobius"/>
    </source>
</evidence>
<keyword evidence="4" id="KW-1185">Reference proteome</keyword>
<proteinExistence type="predicted"/>
<evidence type="ECO:0000313" key="3">
    <source>
        <dbReference type="EMBL" id="GAC86231.1"/>
    </source>
</evidence>
<protein>
    <recommendedName>
        <fullName evidence="5">SHOCT domain-containing protein</fullName>
    </recommendedName>
</protein>
<reference evidence="3 4" key="1">
    <citation type="submission" date="2013-02" db="EMBL/GenBank/DDBJ databases">
        <title>Whole genome shotgun sequence of Gordonia paraffinivorans NBRC 108238.</title>
        <authorList>
            <person name="Isaki-Nakamura S."/>
            <person name="Hosoyama A."/>
            <person name="Tsuchikane K."/>
            <person name="Ando Y."/>
            <person name="Baba S."/>
            <person name="Ohji S."/>
            <person name="Hamada M."/>
            <person name="Tamura T."/>
            <person name="Yamazoe A."/>
            <person name="Yamazaki S."/>
            <person name="Fujita N."/>
        </authorList>
    </citation>
    <scope>NUCLEOTIDE SEQUENCE [LARGE SCALE GENOMIC DNA]</scope>
    <source>
        <strain evidence="3 4">NBRC 108238</strain>
    </source>
</reference>
<gene>
    <name evidence="3" type="ORF">GP2_064_00060</name>
</gene>
<keyword evidence="2" id="KW-1133">Transmembrane helix</keyword>
<keyword evidence="2" id="KW-0812">Transmembrane</keyword>
<feature type="region of interest" description="Disordered" evidence="1">
    <location>
        <begin position="80"/>
        <end position="99"/>
    </location>
</feature>
<accession>A0ABQ0IRP5</accession>
<comment type="caution">
    <text evidence="3">The sequence shown here is derived from an EMBL/GenBank/DDBJ whole genome shotgun (WGS) entry which is preliminary data.</text>
</comment>